<dbReference type="GO" id="GO:0005886">
    <property type="term" value="C:plasma membrane"/>
    <property type="evidence" value="ECO:0007669"/>
    <property type="project" value="UniProtKB-SubCell"/>
</dbReference>
<keyword evidence="6" id="KW-1003">Cell membrane</keyword>
<protein>
    <recommendedName>
        <fullName evidence="6">Septation ring formation regulator EzrA</fullName>
    </recommendedName>
</protein>
<evidence type="ECO:0000256" key="2">
    <source>
        <dbReference type="ARBA" id="ARBA00022989"/>
    </source>
</evidence>
<reference evidence="8 9" key="1">
    <citation type="submission" date="2017-05" db="EMBL/GenBank/DDBJ databases">
        <title>Genome sequence of Pediococcus pentosaceus strain SRCM100892.</title>
        <authorList>
            <person name="Cho S.H."/>
        </authorList>
    </citation>
    <scope>NUCLEOTIDE SEQUENCE [LARGE SCALE GENOMIC DNA]</scope>
    <source>
        <strain evidence="8 9">SRCM100892</strain>
    </source>
</reference>
<dbReference type="EMBL" id="CP021474">
    <property type="protein sequence ID" value="ARW19369.1"/>
    <property type="molecule type" value="Genomic_DNA"/>
</dbReference>
<evidence type="ECO:0000256" key="4">
    <source>
        <dbReference type="ARBA" id="ARBA00023136"/>
    </source>
</evidence>
<dbReference type="NCBIfam" id="NF003409">
    <property type="entry name" value="PRK04778.1-3"/>
    <property type="match status" value="1"/>
</dbReference>
<evidence type="ECO:0000256" key="1">
    <source>
        <dbReference type="ARBA" id="ARBA00022692"/>
    </source>
</evidence>
<evidence type="ECO:0000256" key="3">
    <source>
        <dbReference type="ARBA" id="ARBA00023054"/>
    </source>
</evidence>
<keyword evidence="6" id="KW-0132">Cell division</keyword>
<dbReference type="Pfam" id="PF06160">
    <property type="entry name" value="EzrA"/>
    <property type="match status" value="1"/>
</dbReference>
<name>A0A1Y0VU33_PEDPE</name>
<comment type="subcellular location">
    <subcellularLocation>
        <location evidence="6">Cell membrane</location>
        <topology evidence="6">Single-pass membrane protein</topology>
    </subcellularLocation>
    <text evidence="6">Colocalized with FtsZ to the nascent septal site.</text>
</comment>
<proteinExistence type="inferred from homology"/>
<keyword evidence="1 6" id="KW-0812">Transmembrane</keyword>
<organism evidence="8 9">
    <name type="scientific">Pediococcus pentosaceus</name>
    <dbReference type="NCBI Taxonomy" id="1255"/>
    <lineage>
        <taxon>Bacteria</taxon>
        <taxon>Bacillati</taxon>
        <taxon>Bacillota</taxon>
        <taxon>Bacilli</taxon>
        <taxon>Lactobacillales</taxon>
        <taxon>Lactobacillaceae</taxon>
        <taxon>Pediococcus</taxon>
    </lineage>
</organism>
<evidence type="ECO:0000256" key="6">
    <source>
        <dbReference type="HAMAP-Rule" id="MF_00728"/>
    </source>
</evidence>
<keyword evidence="3 6" id="KW-0175">Coiled coil</keyword>
<comment type="function">
    <text evidence="6">Negative regulator of FtsZ ring formation; modulates the frequency and position of FtsZ ring formation. Inhibits FtsZ ring formation at polar sites. Interacts either with FtsZ or with one of its binding partners to promote depolymerization.</text>
</comment>
<feature type="transmembrane region" description="Helical" evidence="7">
    <location>
        <begin position="9"/>
        <end position="30"/>
    </location>
</feature>
<evidence type="ECO:0000256" key="7">
    <source>
        <dbReference type="SAM" id="Phobius"/>
    </source>
</evidence>
<feature type="topological domain" description="Extracellular" evidence="6">
    <location>
        <begin position="1"/>
        <end position="14"/>
    </location>
</feature>
<dbReference type="AlphaFoldDB" id="A0A1Y0VU33"/>
<keyword evidence="6" id="KW-0131">Cell cycle</keyword>
<keyword evidence="4 6" id="KW-0472">Membrane</keyword>
<evidence type="ECO:0000313" key="9">
    <source>
        <dbReference type="Proteomes" id="UP000196118"/>
    </source>
</evidence>
<dbReference type="HAMAP" id="MF_00728">
    <property type="entry name" value="EzrA"/>
    <property type="match status" value="1"/>
</dbReference>
<keyword evidence="2 6" id="KW-1133">Transmembrane helix</keyword>
<comment type="similarity">
    <text evidence="6">Belongs to the EzrA family.</text>
</comment>
<gene>
    <name evidence="6" type="primary">ezrA</name>
    <name evidence="8" type="ORF">S100892_00782</name>
</gene>
<sequence>MSEVKKDGILVMIMVLIAIIVVAILVYLGIVSYQRYLLKQIDELLDRKADISESPVRQKLMEVSSMNLTGSSAIGLDNIRNDYQEIIDHRLPEIEDIANHSKQDVNDMKIFEARKDVTTVSESLDAIDEETRRLNDQLDNIKRTDQEQRDAVKVLRMKYEEIRKTLLAKNLTLGPSIDLLEEKLARLDDEFEMFSGTVEAGDHEKAEGQLQKLRTSTEQLEAQIQNVPPLYEELTNVFPEQIAEIKDGYDQLINHNYAFEDDIVDDELGAIKAKISDNLETLGNLRLDAVRDNNKSIEIRIDDLYSILQTEIDARKSVEHNFDVITCFLDHAEKQNKVLLAEVERMDQSYVLSDDQLVLGQNLDAELNEIRNEHDRDTEQITNQPVVYSEIVERLKAENDQLSEIEDQQAKLNDELQSLVDSEKDARARMQQYDGELHNIKRHVESLNLPGIPEGYMDYFFVVSDEIEKVGSDMNQVRVNIDKINRELDMVSTDIQTLTKKTTDLTDDAAISELAIQYANRYRHTDQDIEDAILRAQKLFDTDHRYNESLTVITKALEEVEPGAVDNITDNYYQQKRTEY</sequence>
<feature type="topological domain" description="Cytoplasmic" evidence="6">
    <location>
        <begin position="34"/>
        <end position="580"/>
    </location>
</feature>
<keyword evidence="5 6" id="KW-0717">Septation</keyword>
<accession>A0A1Y0VU33</accession>
<dbReference type="GO" id="GO:0005940">
    <property type="term" value="C:septin ring"/>
    <property type="evidence" value="ECO:0007669"/>
    <property type="project" value="InterPro"/>
</dbReference>
<dbReference type="Proteomes" id="UP000196118">
    <property type="component" value="Chromosome"/>
</dbReference>
<evidence type="ECO:0000313" key="8">
    <source>
        <dbReference type="EMBL" id="ARW19369.1"/>
    </source>
</evidence>
<feature type="coiled-coil region" evidence="6">
    <location>
        <begin position="329"/>
        <end position="425"/>
    </location>
</feature>
<dbReference type="GO" id="GO:0000921">
    <property type="term" value="P:septin ring assembly"/>
    <property type="evidence" value="ECO:0007669"/>
    <property type="project" value="InterPro"/>
</dbReference>
<dbReference type="InterPro" id="IPR010379">
    <property type="entry name" value="EzrA"/>
</dbReference>
<dbReference type="GO" id="GO:0000917">
    <property type="term" value="P:division septum assembly"/>
    <property type="evidence" value="ECO:0007669"/>
    <property type="project" value="UniProtKB-KW"/>
</dbReference>
<evidence type="ECO:0000256" key="5">
    <source>
        <dbReference type="ARBA" id="ARBA00023210"/>
    </source>
</evidence>